<dbReference type="Gene3D" id="3.40.50.720">
    <property type="entry name" value="NAD(P)-binding Rossmann-like Domain"/>
    <property type="match status" value="1"/>
</dbReference>
<organism evidence="4 5">
    <name type="scientific">Marinibaculum pumilum</name>
    <dbReference type="NCBI Taxonomy" id="1766165"/>
    <lineage>
        <taxon>Bacteria</taxon>
        <taxon>Pseudomonadati</taxon>
        <taxon>Pseudomonadota</taxon>
        <taxon>Alphaproteobacteria</taxon>
        <taxon>Rhodospirillales</taxon>
        <taxon>Rhodospirillaceae</taxon>
        <taxon>Marinibaculum</taxon>
    </lineage>
</organism>
<name>A0ABV7LAA5_9PROT</name>
<comment type="caution">
    <text evidence="4">The sequence shown here is derived from an EMBL/GenBank/DDBJ whole genome shotgun (WGS) entry which is preliminary data.</text>
</comment>
<dbReference type="PANTHER" id="PTHR42760:SF115">
    <property type="entry name" value="3-OXOACYL-[ACYL-CARRIER-PROTEIN] REDUCTASE FABG"/>
    <property type="match status" value="1"/>
</dbReference>
<dbReference type="Pfam" id="PF00106">
    <property type="entry name" value="adh_short"/>
    <property type="match status" value="1"/>
</dbReference>
<dbReference type="SUPFAM" id="SSF51735">
    <property type="entry name" value="NAD(P)-binding Rossmann-fold domains"/>
    <property type="match status" value="1"/>
</dbReference>
<evidence type="ECO:0000313" key="5">
    <source>
        <dbReference type="Proteomes" id="UP001595528"/>
    </source>
</evidence>
<gene>
    <name evidence="4" type="ORF">ACFOGJ_29595</name>
</gene>
<evidence type="ECO:0000256" key="3">
    <source>
        <dbReference type="RuleBase" id="RU000363"/>
    </source>
</evidence>
<dbReference type="PROSITE" id="PS00061">
    <property type="entry name" value="ADH_SHORT"/>
    <property type="match status" value="1"/>
</dbReference>
<reference evidence="5" key="1">
    <citation type="journal article" date="2019" name="Int. J. Syst. Evol. Microbiol.">
        <title>The Global Catalogue of Microorganisms (GCM) 10K type strain sequencing project: providing services to taxonomists for standard genome sequencing and annotation.</title>
        <authorList>
            <consortium name="The Broad Institute Genomics Platform"/>
            <consortium name="The Broad Institute Genome Sequencing Center for Infectious Disease"/>
            <person name="Wu L."/>
            <person name="Ma J."/>
        </authorList>
    </citation>
    <scope>NUCLEOTIDE SEQUENCE [LARGE SCALE GENOMIC DNA]</scope>
    <source>
        <strain evidence="5">KCTC 42964</strain>
    </source>
</reference>
<dbReference type="Proteomes" id="UP001595528">
    <property type="component" value="Unassembled WGS sequence"/>
</dbReference>
<proteinExistence type="inferred from homology"/>
<accession>A0ABV7LAA5</accession>
<dbReference type="PRINTS" id="PR00081">
    <property type="entry name" value="GDHRDH"/>
</dbReference>
<sequence length="242" mass="23831">MTGLDGRTVLITGAAGALGAATAGAFRAAGARLALLDIDSDALAAACGAEGPQQALLQADLMDRAAMVEAAAATIARFGGIDVLCNIAGGFHMGEPVHETPAEIWRRMIDLNAGSLLNACHAAVPHMIAGGGGRIVNVAAMAAGAGAAEMGAYAAAKSAVVRLTESMAAELATHRIAANCVLPATMDTPANRTAMPDGDPGEWTAPDAVADLILFLASPAARAVQGAAVAAAAPSAMAAARA</sequence>
<protein>
    <submittedName>
        <fullName evidence="4">SDR family NAD(P)-dependent oxidoreductase</fullName>
    </submittedName>
</protein>
<comment type="similarity">
    <text evidence="1 3">Belongs to the short-chain dehydrogenases/reductases (SDR) family.</text>
</comment>
<keyword evidence="5" id="KW-1185">Reference proteome</keyword>
<dbReference type="RefSeq" id="WP_379906916.1">
    <property type="nucleotide sequence ID" value="NZ_JBHRTR010000054.1"/>
</dbReference>
<dbReference type="InterPro" id="IPR006311">
    <property type="entry name" value="TAT_signal"/>
</dbReference>
<evidence type="ECO:0000313" key="4">
    <source>
        <dbReference type="EMBL" id="MFC3231439.1"/>
    </source>
</evidence>
<dbReference type="PROSITE" id="PS51318">
    <property type="entry name" value="TAT"/>
    <property type="match status" value="1"/>
</dbReference>
<keyword evidence="2" id="KW-0560">Oxidoreductase</keyword>
<dbReference type="PRINTS" id="PR00080">
    <property type="entry name" value="SDRFAMILY"/>
</dbReference>
<dbReference type="InterPro" id="IPR020904">
    <property type="entry name" value="Sc_DH/Rdtase_CS"/>
</dbReference>
<evidence type="ECO:0000256" key="1">
    <source>
        <dbReference type="ARBA" id="ARBA00006484"/>
    </source>
</evidence>
<dbReference type="EMBL" id="JBHRTR010000054">
    <property type="protein sequence ID" value="MFC3231439.1"/>
    <property type="molecule type" value="Genomic_DNA"/>
</dbReference>
<evidence type="ECO:0000256" key="2">
    <source>
        <dbReference type="ARBA" id="ARBA00023002"/>
    </source>
</evidence>
<dbReference type="PANTHER" id="PTHR42760">
    <property type="entry name" value="SHORT-CHAIN DEHYDROGENASES/REDUCTASES FAMILY MEMBER"/>
    <property type="match status" value="1"/>
</dbReference>
<dbReference type="InterPro" id="IPR002347">
    <property type="entry name" value="SDR_fam"/>
</dbReference>
<dbReference type="InterPro" id="IPR036291">
    <property type="entry name" value="NAD(P)-bd_dom_sf"/>
</dbReference>